<dbReference type="InterPro" id="IPR003661">
    <property type="entry name" value="HisK_dim/P_dom"/>
</dbReference>
<keyword evidence="5" id="KW-0732">Signal</keyword>
<dbReference type="EMBL" id="WKJK01000004">
    <property type="protein sequence ID" value="MRW90052.1"/>
    <property type="molecule type" value="Genomic_DNA"/>
</dbReference>
<evidence type="ECO:0000256" key="2">
    <source>
        <dbReference type="ARBA" id="ARBA00012438"/>
    </source>
</evidence>
<organism evidence="12 13">
    <name type="scientific">Duganella guangzhouensis</name>
    <dbReference type="NCBI Taxonomy" id="2666084"/>
    <lineage>
        <taxon>Bacteria</taxon>
        <taxon>Pseudomonadati</taxon>
        <taxon>Pseudomonadota</taxon>
        <taxon>Betaproteobacteria</taxon>
        <taxon>Burkholderiales</taxon>
        <taxon>Oxalobacteraceae</taxon>
        <taxon>Telluria group</taxon>
        <taxon>Duganella</taxon>
    </lineage>
</organism>
<comment type="catalytic activity">
    <reaction evidence="1">
        <text>ATP + protein L-histidine = ADP + protein N-phospho-L-histidine.</text>
        <dbReference type="EC" id="2.7.13.3"/>
    </reaction>
</comment>
<dbReference type="Pfam" id="PF00512">
    <property type="entry name" value="HisKA"/>
    <property type="match status" value="1"/>
</dbReference>
<dbReference type="RefSeq" id="WP_154375165.1">
    <property type="nucleotide sequence ID" value="NZ_WKJK01000004.1"/>
</dbReference>
<evidence type="ECO:0000256" key="7">
    <source>
        <dbReference type="ARBA" id="ARBA00023012"/>
    </source>
</evidence>
<dbReference type="PANTHER" id="PTHR43047">
    <property type="entry name" value="TWO-COMPONENT HISTIDINE PROTEIN KINASE"/>
    <property type="match status" value="1"/>
</dbReference>
<dbReference type="CDD" id="cd16922">
    <property type="entry name" value="HATPase_EvgS-ArcB-TorS-like"/>
    <property type="match status" value="1"/>
</dbReference>
<dbReference type="GO" id="GO:0000155">
    <property type="term" value="F:phosphorelay sensor kinase activity"/>
    <property type="evidence" value="ECO:0007669"/>
    <property type="project" value="InterPro"/>
</dbReference>
<dbReference type="PRINTS" id="PR00344">
    <property type="entry name" value="BCTRLSENSOR"/>
</dbReference>
<keyword evidence="3" id="KW-0597">Phosphoprotein</keyword>
<evidence type="ECO:0000313" key="13">
    <source>
        <dbReference type="Proteomes" id="UP000433309"/>
    </source>
</evidence>
<evidence type="ECO:0000256" key="9">
    <source>
        <dbReference type="ARBA" id="ARBA00058004"/>
    </source>
</evidence>
<dbReference type="GO" id="GO:0009927">
    <property type="term" value="F:histidine phosphotransfer kinase activity"/>
    <property type="evidence" value="ECO:0007669"/>
    <property type="project" value="TreeGrafter"/>
</dbReference>
<evidence type="ECO:0000256" key="3">
    <source>
        <dbReference type="ARBA" id="ARBA00022553"/>
    </source>
</evidence>
<sequence>MKRLLRYSWILVASCLLAAMLATIAATIFGSSLLFAGRDATASASIGEYLWAVSKFRGQLDELEIRTIRYASGLEHDTSRLARSYQELEAKYQLLTSQLREAGTGNIARSGQATDGILRELMLRVQADLTSLQEGRDDGDGLALHLEELRRAAEDAATTAHFEEIQRLRSSLSGDEDRRRGLFKCWLVLWTALVLGLLTYLIEQRWYRKAQHACDELTQKHSREMARLREEVFAKTTVLGIVSHELKSPLQTIISSVDLLASRIKTARELEVIERLNSGASRLQAHMQDLTEYARLESGRVALRRNEFTPNELVKRVLNDLKFQAEGKGLGLEQAGPRSDYMIVADAHRIQQILTNLVSNAIKYASAGPVTVSSELVLEKESDQAPWQLKLTVEDAGPGIAPENLPHLFEPFTQLDNGASRRLDGAGLGLAIVQRLVALLGGKVTVVSELGRGTRFCVLLPVDLLTSSGGAQPGAPQA</sequence>
<dbReference type="InterPro" id="IPR036890">
    <property type="entry name" value="HATPase_C_sf"/>
</dbReference>
<feature type="domain" description="Histidine kinase" evidence="11">
    <location>
        <begin position="241"/>
        <end position="464"/>
    </location>
</feature>
<evidence type="ECO:0000256" key="5">
    <source>
        <dbReference type="ARBA" id="ARBA00022729"/>
    </source>
</evidence>
<dbReference type="Gene3D" id="1.10.287.130">
    <property type="match status" value="1"/>
</dbReference>
<dbReference type="Gene3D" id="3.30.565.10">
    <property type="entry name" value="Histidine kinase-like ATPase, C-terminal domain"/>
    <property type="match status" value="1"/>
</dbReference>
<reference evidence="12 13" key="1">
    <citation type="submission" date="2019-11" db="EMBL/GenBank/DDBJ databases">
        <title>Novel species isolated from a subtropical stream in China.</title>
        <authorList>
            <person name="Lu H."/>
        </authorList>
    </citation>
    <scope>NUCLEOTIDE SEQUENCE [LARGE SCALE GENOMIC DNA]</scope>
    <source>
        <strain evidence="12 13">FT80W</strain>
    </source>
</reference>
<keyword evidence="7" id="KW-0902">Two-component regulatory system</keyword>
<dbReference type="Pfam" id="PF02518">
    <property type="entry name" value="HATPase_c"/>
    <property type="match status" value="1"/>
</dbReference>
<dbReference type="InterPro" id="IPR005467">
    <property type="entry name" value="His_kinase_dom"/>
</dbReference>
<dbReference type="EC" id="2.7.13.3" evidence="2"/>
<name>A0A6I2KWW7_9BURK</name>
<keyword evidence="4" id="KW-0808">Transferase</keyword>
<dbReference type="InterPro" id="IPR036097">
    <property type="entry name" value="HisK_dim/P_sf"/>
</dbReference>
<keyword evidence="8" id="KW-0843">Virulence</keyword>
<protein>
    <recommendedName>
        <fullName evidence="10">Virulence sensor protein BvgS</fullName>
        <ecNumber evidence="2">2.7.13.3</ecNumber>
    </recommendedName>
</protein>
<dbReference type="SUPFAM" id="SSF55874">
    <property type="entry name" value="ATPase domain of HSP90 chaperone/DNA topoisomerase II/histidine kinase"/>
    <property type="match status" value="1"/>
</dbReference>
<dbReference type="SMART" id="SM00387">
    <property type="entry name" value="HATPase_c"/>
    <property type="match status" value="1"/>
</dbReference>
<dbReference type="CDD" id="cd00082">
    <property type="entry name" value="HisKA"/>
    <property type="match status" value="1"/>
</dbReference>
<gene>
    <name evidence="12" type="ORF">GJ699_08665</name>
</gene>
<comment type="caution">
    <text evidence="12">The sequence shown here is derived from an EMBL/GenBank/DDBJ whole genome shotgun (WGS) entry which is preliminary data.</text>
</comment>
<dbReference type="InterPro" id="IPR004358">
    <property type="entry name" value="Sig_transdc_His_kin-like_C"/>
</dbReference>
<keyword evidence="6" id="KW-0418">Kinase</keyword>
<evidence type="ECO:0000256" key="10">
    <source>
        <dbReference type="ARBA" id="ARBA00070152"/>
    </source>
</evidence>
<dbReference type="SUPFAM" id="SSF47384">
    <property type="entry name" value="Homodimeric domain of signal transducing histidine kinase"/>
    <property type="match status" value="1"/>
</dbReference>
<evidence type="ECO:0000313" key="12">
    <source>
        <dbReference type="EMBL" id="MRW90052.1"/>
    </source>
</evidence>
<dbReference type="AlphaFoldDB" id="A0A6I2KWW7"/>
<proteinExistence type="predicted"/>
<evidence type="ECO:0000256" key="4">
    <source>
        <dbReference type="ARBA" id="ARBA00022679"/>
    </source>
</evidence>
<dbReference type="FunFam" id="3.30.565.10:FF:000010">
    <property type="entry name" value="Sensor histidine kinase RcsC"/>
    <property type="match status" value="1"/>
</dbReference>
<dbReference type="PANTHER" id="PTHR43047:SF66">
    <property type="entry name" value="HISKA"/>
    <property type="match status" value="1"/>
</dbReference>
<dbReference type="SMART" id="SM00388">
    <property type="entry name" value="HisKA"/>
    <property type="match status" value="1"/>
</dbReference>
<keyword evidence="13" id="KW-1185">Reference proteome</keyword>
<dbReference type="Proteomes" id="UP000433309">
    <property type="component" value="Unassembled WGS sequence"/>
</dbReference>
<accession>A0A6I2KWW7</accession>
<evidence type="ECO:0000256" key="6">
    <source>
        <dbReference type="ARBA" id="ARBA00022777"/>
    </source>
</evidence>
<dbReference type="GO" id="GO:0005886">
    <property type="term" value="C:plasma membrane"/>
    <property type="evidence" value="ECO:0007669"/>
    <property type="project" value="TreeGrafter"/>
</dbReference>
<comment type="function">
    <text evidence="9">Member of the two-component regulatory system BvgS/BvgA. Phosphorylates BvgA via a four-step phosphorelay in response to environmental signals.</text>
</comment>
<dbReference type="PROSITE" id="PS50109">
    <property type="entry name" value="HIS_KIN"/>
    <property type="match status" value="1"/>
</dbReference>
<evidence type="ECO:0000256" key="1">
    <source>
        <dbReference type="ARBA" id="ARBA00000085"/>
    </source>
</evidence>
<evidence type="ECO:0000256" key="8">
    <source>
        <dbReference type="ARBA" id="ARBA00023026"/>
    </source>
</evidence>
<evidence type="ECO:0000259" key="11">
    <source>
        <dbReference type="PROSITE" id="PS50109"/>
    </source>
</evidence>
<dbReference type="InterPro" id="IPR003594">
    <property type="entry name" value="HATPase_dom"/>
</dbReference>